<dbReference type="RefSeq" id="WP_044433055.1">
    <property type="nucleotide sequence ID" value="NZ_BJYZ01000006.1"/>
</dbReference>
<name>A0A512DL81_9PROT</name>
<comment type="caution">
    <text evidence="2">The sequence shown here is derived from an EMBL/GenBank/DDBJ whole genome shotgun (WGS) entry which is preliminary data.</text>
</comment>
<gene>
    <name evidence="2" type="ORF">SAE02_13920</name>
</gene>
<dbReference type="EMBL" id="BJYZ01000006">
    <property type="protein sequence ID" value="GEO37244.1"/>
    <property type="molecule type" value="Genomic_DNA"/>
</dbReference>
<protein>
    <submittedName>
        <fullName evidence="2">Uncharacterized protein</fullName>
    </submittedName>
</protein>
<dbReference type="AlphaFoldDB" id="A0A512DL81"/>
<evidence type="ECO:0000256" key="1">
    <source>
        <dbReference type="SAM" id="MobiDB-lite"/>
    </source>
</evidence>
<dbReference type="OrthoDB" id="9990114at2"/>
<feature type="region of interest" description="Disordered" evidence="1">
    <location>
        <begin position="1"/>
        <end position="23"/>
    </location>
</feature>
<dbReference type="Proteomes" id="UP000321523">
    <property type="component" value="Unassembled WGS sequence"/>
</dbReference>
<evidence type="ECO:0000313" key="2">
    <source>
        <dbReference type="EMBL" id="GEO37244.1"/>
    </source>
</evidence>
<organism evidence="2 3">
    <name type="scientific">Skermanella aerolata</name>
    <dbReference type="NCBI Taxonomy" id="393310"/>
    <lineage>
        <taxon>Bacteria</taxon>
        <taxon>Pseudomonadati</taxon>
        <taxon>Pseudomonadota</taxon>
        <taxon>Alphaproteobacteria</taxon>
        <taxon>Rhodospirillales</taxon>
        <taxon>Azospirillaceae</taxon>
        <taxon>Skermanella</taxon>
    </lineage>
</organism>
<sequence length="98" mass="10881">MMPDSLTDLYRTHDGPPPRPALKAALLDGNSSHTMGRIRAGWTLASRLAADQRLGIARRRAACASSPQSDPWLTRLVADLALHRAGAEFWRKRFQIFA</sequence>
<keyword evidence="3" id="KW-1185">Reference proteome</keyword>
<proteinExistence type="predicted"/>
<accession>A0A512DL81</accession>
<reference evidence="2 3" key="1">
    <citation type="submission" date="2019-07" db="EMBL/GenBank/DDBJ databases">
        <title>Whole genome shotgun sequence of Skermanella aerolata NBRC 106429.</title>
        <authorList>
            <person name="Hosoyama A."/>
            <person name="Uohara A."/>
            <person name="Ohji S."/>
            <person name="Ichikawa N."/>
        </authorList>
    </citation>
    <scope>NUCLEOTIDE SEQUENCE [LARGE SCALE GENOMIC DNA]</scope>
    <source>
        <strain evidence="2 3">NBRC 106429</strain>
    </source>
</reference>
<evidence type="ECO:0000313" key="3">
    <source>
        <dbReference type="Proteomes" id="UP000321523"/>
    </source>
</evidence>